<keyword evidence="2" id="KW-1185">Reference proteome</keyword>
<sequence length="140" mass="16806">MYHFIRIYLDYIIIIIILRRILRNGSEQRSPPLFPPNLWSVYDLIENNYPRTQNIVEGWHQRWNALIGKQHVGIYTIIAEMHKEQHQTYLPAESILHGEPLPYKRKHLIDCENRILTVFNNRNDYTLIDYLRGISHNISL</sequence>
<evidence type="ECO:0000313" key="1">
    <source>
        <dbReference type="EMBL" id="PKY50666.1"/>
    </source>
</evidence>
<comment type="caution">
    <text evidence="1">The sequence shown here is derived from an EMBL/GenBank/DDBJ whole genome shotgun (WGS) entry which is preliminary data.</text>
</comment>
<organism evidence="1 2">
    <name type="scientific">Rhizophagus irregularis</name>
    <dbReference type="NCBI Taxonomy" id="588596"/>
    <lineage>
        <taxon>Eukaryota</taxon>
        <taxon>Fungi</taxon>
        <taxon>Fungi incertae sedis</taxon>
        <taxon>Mucoromycota</taxon>
        <taxon>Glomeromycotina</taxon>
        <taxon>Glomeromycetes</taxon>
        <taxon>Glomerales</taxon>
        <taxon>Glomeraceae</taxon>
        <taxon>Rhizophagus</taxon>
    </lineage>
</organism>
<gene>
    <name evidence="1" type="ORF">RhiirA4_467256</name>
</gene>
<dbReference type="AlphaFoldDB" id="A0A2I1GVM8"/>
<dbReference type="EMBL" id="LLXI01000904">
    <property type="protein sequence ID" value="PKY50666.1"/>
    <property type="molecule type" value="Genomic_DNA"/>
</dbReference>
<accession>A0A2I1GVM8</accession>
<name>A0A2I1GVM8_9GLOM</name>
<evidence type="ECO:0000313" key="2">
    <source>
        <dbReference type="Proteomes" id="UP000234323"/>
    </source>
</evidence>
<dbReference type="Proteomes" id="UP000234323">
    <property type="component" value="Unassembled WGS sequence"/>
</dbReference>
<reference evidence="1 2" key="1">
    <citation type="submission" date="2015-10" db="EMBL/GenBank/DDBJ databases">
        <title>Genome analyses suggest a sexual origin of heterokaryosis in a supposedly ancient asexual fungus.</title>
        <authorList>
            <person name="Ropars J."/>
            <person name="Sedzielewska K."/>
            <person name="Noel J."/>
            <person name="Charron P."/>
            <person name="Farinelli L."/>
            <person name="Marton T."/>
            <person name="Kruger M."/>
            <person name="Pelin A."/>
            <person name="Brachmann A."/>
            <person name="Corradi N."/>
        </authorList>
    </citation>
    <scope>NUCLEOTIDE SEQUENCE [LARGE SCALE GENOMIC DNA]</scope>
    <source>
        <strain evidence="1 2">A4</strain>
    </source>
</reference>
<protein>
    <submittedName>
        <fullName evidence="1">Uncharacterized protein</fullName>
    </submittedName>
</protein>
<proteinExistence type="predicted"/>